<gene>
    <name evidence="2" type="ORF">GCM10009559_56100</name>
</gene>
<organism evidence="2 3">
    <name type="scientific">Pseudonocardia zijingensis</name>
    <dbReference type="NCBI Taxonomy" id="153376"/>
    <lineage>
        <taxon>Bacteria</taxon>
        <taxon>Bacillati</taxon>
        <taxon>Actinomycetota</taxon>
        <taxon>Actinomycetes</taxon>
        <taxon>Pseudonocardiales</taxon>
        <taxon>Pseudonocardiaceae</taxon>
        <taxon>Pseudonocardia</taxon>
    </lineage>
</organism>
<proteinExistence type="predicted"/>
<evidence type="ECO:0000259" key="1">
    <source>
        <dbReference type="Pfam" id="PF13577"/>
    </source>
</evidence>
<name>A0ABP3YN96_9PSEU</name>
<dbReference type="Gene3D" id="3.10.450.50">
    <property type="match status" value="1"/>
</dbReference>
<reference evidence="3" key="1">
    <citation type="journal article" date="2019" name="Int. J. Syst. Evol. Microbiol.">
        <title>The Global Catalogue of Microorganisms (GCM) 10K type strain sequencing project: providing services to taxonomists for standard genome sequencing and annotation.</title>
        <authorList>
            <consortium name="The Broad Institute Genomics Platform"/>
            <consortium name="The Broad Institute Genome Sequencing Center for Infectious Disease"/>
            <person name="Wu L."/>
            <person name="Ma J."/>
        </authorList>
    </citation>
    <scope>NUCLEOTIDE SEQUENCE [LARGE SCALE GENOMIC DNA]</scope>
    <source>
        <strain evidence="3">JCM 11117</strain>
    </source>
</reference>
<dbReference type="SUPFAM" id="SSF54427">
    <property type="entry name" value="NTF2-like"/>
    <property type="match status" value="1"/>
</dbReference>
<keyword evidence="3" id="KW-1185">Reference proteome</keyword>
<protein>
    <recommendedName>
        <fullName evidence="1">SnoaL-like domain-containing protein</fullName>
    </recommendedName>
</protein>
<evidence type="ECO:0000313" key="2">
    <source>
        <dbReference type="EMBL" id="GAA0896801.1"/>
    </source>
</evidence>
<dbReference type="Pfam" id="PF13577">
    <property type="entry name" value="SnoaL_4"/>
    <property type="match status" value="1"/>
</dbReference>
<sequence length="149" mass="16271">MTPLAVEDHVRIHDLIARYSRGLDTQRRSDFLATFWEDGVLDSSLAGGEFVGHSGIAEWYDRVHSEPEFAPFLRGQHRPANVIIEPVAPGEAAVWCQFVLLTQPDGVPGIAALGEYHDVVTRRGGEWRFGRRTIRIAAAGAPAAAGAAR</sequence>
<accession>A0ABP3YN96</accession>
<dbReference type="CDD" id="cd00531">
    <property type="entry name" value="NTF2_like"/>
    <property type="match status" value="1"/>
</dbReference>
<comment type="caution">
    <text evidence="2">The sequence shown here is derived from an EMBL/GenBank/DDBJ whole genome shotgun (WGS) entry which is preliminary data.</text>
</comment>
<dbReference type="EMBL" id="BAAAHP010000177">
    <property type="protein sequence ID" value="GAA0896801.1"/>
    <property type="molecule type" value="Genomic_DNA"/>
</dbReference>
<dbReference type="InterPro" id="IPR037401">
    <property type="entry name" value="SnoaL-like"/>
</dbReference>
<dbReference type="RefSeq" id="WP_343944615.1">
    <property type="nucleotide sequence ID" value="NZ_BAAAHP010000177.1"/>
</dbReference>
<dbReference type="InterPro" id="IPR032710">
    <property type="entry name" value="NTF2-like_dom_sf"/>
</dbReference>
<feature type="domain" description="SnoaL-like" evidence="1">
    <location>
        <begin position="6"/>
        <end position="133"/>
    </location>
</feature>
<dbReference type="Proteomes" id="UP001499967">
    <property type="component" value="Unassembled WGS sequence"/>
</dbReference>
<evidence type="ECO:0000313" key="3">
    <source>
        <dbReference type="Proteomes" id="UP001499967"/>
    </source>
</evidence>